<dbReference type="NCBIfam" id="TIGR00099">
    <property type="entry name" value="Cof-subfamily"/>
    <property type="match status" value="1"/>
</dbReference>
<dbReference type="GO" id="GO:0000287">
    <property type="term" value="F:magnesium ion binding"/>
    <property type="evidence" value="ECO:0007669"/>
    <property type="project" value="TreeGrafter"/>
</dbReference>
<dbReference type="GO" id="GO:0005829">
    <property type="term" value="C:cytosol"/>
    <property type="evidence" value="ECO:0007669"/>
    <property type="project" value="TreeGrafter"/>
</dbReference>
<dbReference type="GO" id="GO:0016791">
    <property type="term" value="F:phosphatase activity"/>
    <property type="evidence" value="ECO:0007669"/>
    <property type="project" value="TreeGrafter"/>
</dbReference>
<dbReference type="GeneID" id="83606310"/>
<dbReference type="InterPro" id="IPR023214">
    <property type="entry name" value="HAD_sf"/>
</dbReference>
<dbReference type="Gene3D" id="3.30.1240.10">
    <property type="match status" value="1"/>
</dbReference>
<dbReference type="PANTHER" id="PTHR10000:SF8">
    <property type="entry name" value="HAD SUPERFAMILY HYDROLASE-LIKE, TYPE 3"/>
    <property type="match status" value="1"/>
</dbReference>
<dbReference type="RefSeq" id="WP_057000302.1">
    <property type="nucleotide sequence ID" value="NZ_CBCPHT010000002.1"/>
</dbReference>
<dbReference type="InterPro" id="IPR006379">
    <property type="entry name" value="HAD-SF_hydro_IIB"/>
</dbReference>
<dbReference type="InterPro" id="IPR036412">
    <property type="entry name" value="HAD-like_sf"/>
</dbReference>
<dbReference type="EMBL" id="JAVBVO010000005">
    <property type="protein sequence ID" value="MDZ5760326.1"/>
    <property type="molecule type" value="Genomic_DNA"/>
</dbReference>
<evidence type="ECO:0000313" key="2">
    <source>
        <dbReference type="Proteomes" id="UP001290462"/>
    </source>
</evidence>
<dbReference type="AlphaFoldDB" id="A0AAW9KB16"/>
<dbReference type="PROSITE" id="PS01228">
    <property type="entry name" value="COF_1"/>
    <property type="match status" value="1"/>
</dbReference>
<dbReference type="PANTHER" id="PTHR10000">
    <property type="entry name" value="PHOSPHOSERINE PHOSPHATASE"/>
    <property type="match status" value="1"/>
</dbReference>
<dbReference type="NCBIfam" id="TIGR01484">
    <property type="entry name" value="HAD-SF-IIB"/>
    <property type="match status" value="1"/>
</dbReference>
<dbReference type="Pfam" id="PF08282">
    <property type="entry name" value="Hydrolase_3"/>
    <property type="match status" value="1"/>
</dbReference>
<dbReference type="Proteomes" id="UP001290462">
    <property type="component" value="Unassembled WGS sequence"/>
</dbReference>
<organism evidence="1 2">
    <name type="scientific">Carnobacterium maltaromaticum</name>
    <name type="common">Carnobacterium piscicola</name>
    <dbReference type="NCBI Taxonomy" id="2751"/>
    <lineage>
        <taxon>Bacteria</taxon>
        <taxon>Bacillati</taxon>
        <taxon>Bacillota</taxon>
        <taxon>Bacilli</taxon>
        <taxon>Lactobacillales</taxon>
        <taxon>Carnobacteriaceae</taxon>
        <taxon>Carnobacterium</taxon>
    </lineage>
</organism>
<name>A0AAW9KB16_CARML</name>
<keyword evidence="1" id="KW-0378">Hydrolase</keyword>
<proteinExistence type="predicted"/>
<gene>
    <name evidence="1" type="ORF">RAK27_16935</name>
</gene>
<dbReference type="SUPFAM" id="SSF56784">
    <property type="entry name" value="HAD-like"/>
    <property type="match status" value="1"/>
</dbReference>
<dbReference type="SFLD" id="SFLDG01144">
    <property type="entry name" value="C2.B.4:_PGP_Like"/>
    <property type="match status" value="1"/>
</dbReference>
<sequence length="270" mass="30114">MIKLIAIDIDGTLLNSQHRLTQKVIDTIKRAKAQGVKIVLCTGRPIVGILPYLEKLDLLDSTDIAITQNGALVQETASKKVLSHLTIELEQLKEIEKFSKTQKAQLTFFDDKKMYTLHPEPNKLLFDDAKLLHTELTVIDKKDLSSDMLLTKAMFLGDSTEIDQLLLDLPPSFYDEFYCVRSVSYNFEFLNRGASKGEALKVLAESLNLKPENVMAIGDAENDRSMLEYAGSAVVMENALLEIQALATFVTKSNDNDGVAFAIEELVLTK</sequence>
<dbReference type="SFLD" id="SFLDG01140">
    <property type="entry name" value="C2.B:_Phosphomannomutase_and_P"/>
    <property type="match status" value="1"/>
</dbReference>
<dbReference type="Gene3D" id="3.40.50.1000">
    <property type="entry name" value="HAD superfamily/HAD-like"/>
    <property type="match status" value="1"/>
</dbReference>
<protein>
    <submittedName>
        <fullName evidence="1">Cof-type HAD-IIB family hydrolase</fullName>
        <ecNumber evidence="1">3.1.3.-</ecNumber>
    </submittedName>
</protein>
<dbReference type="InterPro" id="IPR000150">
    <property type="entry name" value="Cof"/>
</dbReference>
<dbReference type="CDD" id="cd07516">
    <property type="entry name" value="HAD_Pase"/>
    <property type="match status" value="1"/>
</dbReference>
<evidence type="ECO:0000313" key="1">
    <source>
        <dbReference type="EMBL" id="MDZ5760326.1"/>
    </source>
</evidence>
<accession>A0AAW9KB16</accession>
<comment type="caution">
    <text evidence="1">The sequence shown here is derived from an EMBL/GenBank/DDBJ whole genome shotgun (WGS) entry which is preliminary data.</text>
</comment>
<dbReference type="SFLD" id="SFLDS00003">
    <property type="entry name" value="Haloacid_Dehalogenase"/>
    <property type="match status" value="1"/>
</dbReference>
<reference evidence="1" key="1">
    <citation type="submission" date="2023-08" db="EMBL/GenBank/DDBJ databases">
        <title>Genomic characterization of piscicolin 126 produced by Carnobacterium maltaromaticum CM22 strain isolated from salmon (Salmo salar).</title>
        <authorList>
            <person name="Gonzalez-Gragera E."/>
            <person name="Garcia-Lopez J.D."/>
            <person name="Teso-Perez C."/>
            <person name="Gimenez-Hernandez I."/>
            <person name="Peralta-Sanchez J.M."/>
            <person name="Valdivia E."/>
            <person name="Montalban-Lopez M."/>
            <person name="Martin-Platero A.M."/>
            <person name="Banos A."/>
            <person name="Martinez-Bueno M."/>
        </authorList>
    </citation>
    <scope>NUCLEOTIDE SEQUENCE</scope>
    <source>
        <strain evidence="1">CM22</strain>
    </source>
</reference>
<dbReference type="EC" id="3.1.3.-" evidence="1"/>